<evidence type="ECO:0000313" key="8">
    <source>
        <dbReference type="EMBL" id="MBM9434046.1"/>
    </source>
</evidence>
<protein>
    <recommendedName>
        <fullName evidence="10">Glucose-6-phosphate dehydrogenase</fullName>
    </recommendedName>
</protein>
<proteinExistence type="predicted"/>
<keyword evidence="4" id="KW-0560">Oxidoreductase</keyword>
<dbReference type="Gene3D" id="3.40.50.720">
    <property type="entry name" value="NAD(P)-binding Rossmann-like Domain"/>
    <property type="match status" value="1"/>
</dbReference>
<dbReference type="EMBL" id="JAFFJS010000006">
    <property type="protein sequence ID" value="MBM9434046.1"/>
    <property type="molecule type" value="Genomic_DNA"/>
</dbReference>
<evidence type="ECO:0008006" key="10">
    <source>
        <dbReference type="Google" id="ProtNLM"/>
    </source>
</evidence>
<evidence type="ECO:0000256" key="1">
    <source>
        <dbReference type="ARBA" id="ARBA00004937"/>
    </source>
</evidence>
<evidence type="ECO:0000256" key="5">
    <source>
        <dbReference type="ARBA" id="ARBA00023277"/>
    </source>
</evidence>
<evidence type="ECO:0000256" key="3">
    <source>
        <dbReference type="ARBA" id="ARBA00022857"/>
    </source>
</evidence>
<dbReference type="SUPFAM" id="SSF55347">
    <property type="entry name" value="Glyceraldehyde-3-phosphate dehydrogenase-like, C-terminal domain"/>
    <property type="match status" value="1"/>
</dbReference>
<dbReference type="Gene3D" id="3.30.360.10">
    <property type="entry name" value="Dihydrodipicolinate Reductase, domain 2"/>
    <property type="match status" value="1"/>
</dbReference>
<dbReference type="Pfam" id="PF00479">
    <property type="entry name" value="G6PD_N"/>
    <property type="match status" value="1"/>
</dbReference>
<evidence type="ECO:0000256" key="4">
    <source>
        <dbReference type="ARBA" id="ARBA00023002"/>
    </source>
</evidence>
<evidence type="ECO:0000259" key="7">
    <source>
        <dbReference type="Pfam" id="PF02781"/>
    </source>
</evidence>
<evidence type="ECO:0000313" key="9">
    <source>
        <dbReference type="Proteomes" id="UP000705983"/>
    </source>
</evidence>
<dbReference type="Proteomes" id="UP000705983">
    <property type="component" value="Unassembled WGS sequence"/>
</dbReference>
<reference evidence="9" key="1">
    <citation type="submission" date="2021-02" db="EMBL/GenBank/DDBJ databases">
        <title>Leucobacter sp. CX169.</title>
        <authorList>
            <person name="Cheng Y."/>
        </authorList>
    </citation>
    <scope>NUCLEOTIDE SEQUENCE [LARGE SCALE GENOMIC DNA]</scope>
    <source>
        <strain evidence="9">JY899</strain>
    </source>
</reference>
<evidence type="ECO:0000259" key="6">
    <source>
        <dbReference type="Pfam" id="PF00479"/>
    </source>
</evidence>
<dbReference type="InterPro" id="IPR022674">
    <property type="entry name" value="G6P_DH_NAD-bd"/>
</dbReference>
<dbReference type="InterPro" id="IPR036291">
    <property type="entry name" value="NAD(P)-bd_dom_sf"/>
</dbReference>
<organism evidence="8 9">
    <name type="scientific">Flaviflexus equikiangi</name>
    <dbReference type="NCBI Taxonomy" id="2758573"/>
    <lineage>
        <taxon>Bacteria</taxon>
        <taxon>Bacillati</taxon>
        <taxon>Actinomycetota</taxon>
        <taxon>Actinomycetes</taxon>
        <taxon>Actinomycetales</taxon>
        <taxon>Actinomycetaceae</taxon>
        <taxon>Flaviflexus</taxon>
    </lineage>
</organism>
<gene>
    <name evidence="8" type="ORF">JVW63_10105</name>
</gene>
<dbReference type="InterPro" id="IPR022675">
    <property type="entry name" value="G6P_DH_C"/>
</dbReference>
<name>A0ABS2THA8_9ACTO</name>
<evidence type="ECO:0000256" key="2">
    <source>
        <dbReference type="ARBA" id="ARBA00022526"/>
    </source>
</evidence>
<sequence length="414" mass="44122">MERTFIILGGAGDLARRLLLPGIAHYCALTGTDITVVGAGHSSVDDYAGLVRDATEHVDARVAERLADRATYSVTDATDSRDLSALLEGRENAILYFALSPTVTAEAVSALPALPPGITLAVEKPFGTDRESARQLNARLAGLVDEPRIVRVDHFVEMAGVRNLRALRSANRLITSSWTPADIAAIDLVWNETIGLEGRADFYDATGAAEDMLQSHLLQTVAHVLADGDLAPEDILRGIRVQGEVRKGRYSAGEVNGKSVPAYVDEDGVDPDRGTETWFLVTVEVDVDRWRGIPIRLESGKAFGLDRGNIVVTFRPNGPHPANTLSLDLLDHSMAISLAGADLTGGGSANLTLHSALAPAPLSAYGRVVERLIDGDGGLSADAAVAGWEAMSHIREQLNRAPLEEYPAGTMTIP</sequence>
<feature type="domain" description="Glucose-6-phosphate dehydrogenase NAD-binding" evidence="6">
    <location>
        <begin position="6"/>
        <end position="163"/>
    </location>
</feature>
<accession>A0ABS2THA8</accession>
<dbReference type="PRINTS" id="PR00079">
    <property type="entry name" value="G6PDHDRGNASE"/>
</dbReference>
<keyword evidence="2" id="KW-0313">Glucose metabolism</keyword>
<dbReference type="PANTHER" id="PTHR23429:SF0">
    <property type="entry name" value="GLUCOSE-6-PHOSPHATE 1-DEHYDROGENASE"/>
    <property type="match status" value="1"/>
</dbReference>
<feature type="domain" description="Glucose-6-phosphate dehydrogenase C-terminal" evidence="7">
    <location>
        <begin position="166"/>
        <end position="411"/>
    </location>
</feature>
<dbReference type="PANTHER" id="PTHR23429">
    <property type="entry name" value="GLUCOSE-6-PHOSPHATE 1-DEHYDROGENASE G6PD"/>
    <property type="match status" value="1"/>
</dbReference>
<dbReference type="SUPFAM" id="SSF51735">
    <property type="entry name" value="NAD(P)-binding Rossmann-fold domains"/>
    <property type="match status" value="1"/>
</dbReference>
<comment type="caution">
    <text evidence="8">The sequence shown here is derived from an EMBL/GenBank/DDBJ whole genome shotgun (WGS) entry which is preliminary data.</text>
</comment>
<keyword evidence="5" id="KW-0119">Carbohydrate metabolism</keyword>
<dbReference type="RefSeq" id="WP_187997084.1">
    <property type="nucleotide sequence ID" value="NZ_JACEXG010000006.1"/>
</dbReference>
<dbReference type="InterPro" id="IPR001282">
    <property type="entry name" value="G6P_DH"/>
</dbReference>
<comment type="pathway">
    <text evidence="1">Carbohydrate degradation; pentose phosphate pathway; D-ribulose 5-phosphate from D-glucose 6-phosphate (oxidative stage): step 1/3.</text>
</comment>
<dbReference type="Pfam" id="PF02781">
    <property type="entry name" value="G6PD_C"/>
    <property type="match status" value="1"/>
</dbReference>
<keyword evidence="3" id="KW-0521">NADP</keyword>
<keyword evidence="9" id="KW-1185">Reference proteome</keyword>